<feature type="non-terminal residue" evidence="2">
    <location>
        <position position="73"/>
    </location>
</feature>
<accession>A0AAV0G0H8</accession>
<dbReference type="EMBL" id="CAMAPF010001029">
    <property type="protein sequence ID" value="CAH9141458.1"/>
    <property type="molecule type" value="Genomic_DNA"/>
</dbReference>
<gene>
    <name evidence="2" type="ORF">CEPIT_LOCUS39142</name>
</gene>
<feature type="region of interest" description="Disordered" evidence="1">
    <location>
        <begin position="1"/>
        <end position="31"/>
    </location>
</feature>
<sequence length="73" mass="8172">MAPKGKSVSTEAGPSNPKRARNNKAPAASSTILPSSRFVNTKCYERYLESRDNDFVVEKTVSQPIDHEYRLTE</sequence>
<keyword evidence="3" id="KW-1185">Reference proteome</keyword>
<name>A0AAV0G0H8_9ASTE</name>
<evidence type="ECO:0000313" key="2">
    <source>
        <dbReference type="EMBL" id="CAH9141458.1"/>
    </source>
</evidence>
<dbReference type="AlphaFoldDB" id="A0AAV0G0H8"/>
<organism evidence="2 3">
    <name type="scientific">Cuscuta epithymum</name>
    <dbReference type="NCBI Taxonomy" id="186058"/>
    <lineage>
        <taxon>Eukaryota</taxon>
        <taxon>Viridiplantae</taxon>
        <taxon>Streptophyta</taxon>
        <taxon>Embryophyta</taxon>
        <taxon>Tracheophyta</taxon>
        <taxon>Spermatophyta</taxon>
        <taxon>Magnoliopsida</taxon>
        <taxon>eudicotyledons</taxon>
        <taxon>Gunneridae</taxon>
        <taxon>Pentapetalae</taxon>
        <taxon>asterids</taxon>
        <taxon>lamiids</taxon>
        <taxon>Solanales</taxon>
        <taxon>Convolvulaceae</taxon>
        <taxon>Cuscuteae</taxon>
        <taxon>Cuscuta</taxon>
        <taxon>Cuscuta subgen. Cuscuta</taxon>
    </lineage>
</organism>
<protein>
    <submittedName>
        <fullName evidence="2">Uncharacterized protein</fullName>
    </submittedName>
</protein>
<evidence type="ECO:0000313" key="3">
    <source>
        <dbReference type="Proteomes" id="UP001152523"/>
    </source>
</evidence>
<comment type="caution">
    <text evidence="2">The sequence shown here is derived from an EMBL/GenBank/DDBJ whole genome shotgun (WGS) entry which is preliminary data.</text>
</comment>
<proteinExistence type="predicted"/>
<evidence type="ECO:0000256" key="1">
    <source>
        <dbReference type="SAM" id="MobiDB-lite"/>
    </source>
</evidence>
<dbReference type="Proteomes" id="UP001152523">
    <property type="component" value="Unassembled WGS sequence"/>
</dbReference>
<reference evidence="2" key="1">
    <citation type="submission" date="2022-07" db="EMBL/GenBank/DDBJ databases">
        <authorList>
            <person name="Macas J."/>
            <person name="Novak P."/>
            <person name="Neumann P."/>
        </authorList>
    </citation>
    <scope>NUCLEOTIDE SEQUENCE</scope>
</reference>